<dbReference type="EMBL" id="SJSL01000007">
    <property type="protein sequence ID" value="TCC98171.1"/>
    <property type="molecule type" value="Genomic_DNA"/>
</dbReference>
<comment type="caution">
    <text evidence="2">The sequence shown here is derived from an EMBL/GenBank/DDBJ whole genome shotgun (WGS) entry which is preliminary data.</text>
</comment>
<dbReference type="Gene3D" id="2.40.128.110">
    <property type="entry name" value="Lipid/polyisoprenoid-binding, YceI-like"/>
    <property type="match status" value="1"/>
</dbReference>
<protein>
    <submittedName>
        <fullName evidence="2">YceI family protein</fullName>
    </submittedName>
</protein>
<keyword evidence="3" id="KW-1185">Reference proteome</keyword>
<dbReference type="InterPro" id="IPR007372">
    <property type="entry name" value="Lipid/polyisoprenoid-bd_YceI"/>
</dbReference>
<name>A0A4R0NCV0_9SPHI</name>
<dbReference type="Proteomes" id="UP000293347">
    <property type="component" value="Unassembled WGS sequence"/>
</dbReference>
<dbReference type="RefSeq" id="WP_131597546.1">
    <property type="nucleotide sequence ID" value="NZ_SJSL01000007.1"/>
</dbReference>
<reference evidence="2 3" key="1">
    <citation type="submission" date="2019-02" db="EMBL/GenBank/DDBJ databases">
        <title>Pedobacter sp. RP-1-14 sp. nov., isolated from Arctic soil.</title>
        <authorList>
            <person name="Dahal R.H."/>
        </authorList>
    </citation>
    <scope>NUCLEOTIDE SEQUENCE [LARGE SCALE GENOMIC DNA]</scope>
    <source>
        <strain evidence="2 3">RP-1-14</strain>
    </source>
</reference>
<proteinExistence type="predicted"/>
<gene>
    <name evidence="2" type="ORF">EZ437_18420</name>
</gene>
<dbReference type="OrthoDB" id="116832at2"/>
<evidence type="ECO:0000313" key="2">
    <source>
        <dbReference type="EMBL" id="TCC98171.1"/>
    </source>
</evidence>
<dbReference type="AlphaFoldDB" id="A0A4R0NCV0"/>
<accession>A0A4R0NCV0</accession>
<feature type="domain" description="Lipid/polyisoprenoid-binding YceI-like" evidence="1">
    <location>
        <begin position="55"/>
        <end position="179"/>
    </location>
</feature>
<organism evidence="2 3">
    <name type="scientific">Pedobacter psychroterrae</name>
    <dbReference type="NCBI Taxonomy" id="2530453"/>
    <lineage>
        <taxon>Bacteria</taxon>
        <taxon>Pseudomonadati</taxon>
        <taxon>Bacteroidota</taxon>
        <taxon>Sphingobacteriia</taxon>
        <taxon>Sphingobacteriales</taxon>
        <taxon>Sphingobacteriaceae</taxon>
        <taxon>Pedobacter</taxon>
    </lineage>
</organism>
<evidence type="ECO:0000313" key="3">
    <source>
        <dbReference type="Proteomes" id="UP000293347"/>
    </source>
</evidence>
<dbReference type="SUPFAM" id="SSF101874">
    <property type="entry name" value="YceI-like"/>
    <property type="match status" value="1"/>
</dbReference>
<dbReference type="InterPro" id="IPR036761">
    <property type="entry name" value="TTHA0802/YceI-like_sf"/>
</dbReference>
<sequence length="187" mass="20689">MISTKKIISLVLIVLFVMLYLCGSAQTYVSKNIRASIYSSTPLEDIKAASDKASAVLITSTREVAVQVPVKSLEFDRKLMQEHFNENYMESDKYPFAKFKGIIAEQLDFSKDGEYDVTVNGVLSVHGVDQKRSIPGKISIKNGTVQISTAFKVACANHKIKIPTVVFTKIAEQISVKAEGKLNLLKQ</sequence>
<evidence type="ECO:0000259" key="1">
    <source>
        <dbReference type="Pfam" id="PF04264"/>
    </source>
</evidence>
<dbReference type="Pfam" id="PF04264">
    <property type="entry name" value="YceI"/>
    <property type="match status" value="1"/>
</dbReference>